<dbReference type="Proteomes" id="UP000003835">
    <property type="component" value="Unassembled WGS sequence"/>
</dbReference>
<dbReference type="AlphaFoldDB" id="B4W0M3"/>
<feature type="coiled-coil region" evidence="1">
    <location>
        <begin position="97"/>
        <end position="124"/>
    </location>
</feature>
<protein>
    <submittedName>
        <fullName evidence="3">Uncharacterized protein</fullName>
    </submittedName>
</protein>
<feature type="region of interest" description="Disordered" evidence="2">
    <location>
        <begin position="246"/>
        <end position="293"/>
    </location>
</feature>
<dbReference type="RefSeq" id="WP_006104608.1">
    <property type="nucleotide sequence ID" value="NZ_DS989865.1"/>
</dbReference>
<accession>B4W0M3</accession>
<keyword evidence="1" id="KW-0175">Coiled coil</keyword>
<sequence>MSDSDTPNKEPLPESSEWTDESAKHTPDEPENPESQTLLNLFQIADMNEDKPQPDVDIDQTVELDSPLNVEAEPSDPESLPTLAESRNKDADWFALAQKMRQRNRRLLEQIAQLQGALNEKQDALNAEMLRSQEQDSLIVRQGEELNTLQEQLTRLFHTLESSHQAATRQQILIETLSEQLQSSQERVAQLERECALTQQRNNEQSHQLVQSANTCRELKTRLHRQQQQTLQFKVALEKCLEMPNRQVSEAQPTRPKRDVGGVVPKAQPIQPWSTQQDFLADESSTDTEPLWNRPLQLDSLLATSASDTEDVTEPTESHPSTTPIDSTVTPISGSTAAELEAERQLLAEMNSLAQASGLSEVAYDLTQEPNPWMLEPGREAETVDESGFSSAETSETEDEWDEENEVTLPQPNWPSPVVYPLRRPKKIKSLSSIELPSFPRYRPV</sequence>
<feature type="compositionally biased region" description="Acidic residues" evidence="2">
    <location>
        <begin position="395"/>
        <end position="406"/>
    </location>
</feature>
<dbReference type="eggNOG" id="COG1196">
    <property type="taxonomic scope" value="Bacteria"/>
</dbReference>
<name>B4W0M3_9CYAN</name>
<gene>
    <name evidence="3" type="ORF">MC7420_1000</name>
</gene>
<proteinExistence type="predicted"/>
<evidence type="ECO:0000313" key="4">
    <source>
        <dbReference type="Proteomes" id="UP000003835"/>
    </source>
</evidence>
<feature type="compositionally biased region" description="Basic and acidic residues" evidence="2">
    <location>
        <begin position="1"/>
        <end position="12"/>
    </location>
</feature>
<evidence type="ECO:0000313" key="3">
    <source>
        <dbReference type="EMBL" id="EDX72331.1"/>
    </source>
</evidence>
<feature type="region of interest" description="Disordered" evidence="2">
    <location>
        <begin position="370"/>
        <end position="420"/>
    </location>
</feature>
<feature type="region of interest" description="Disordered" evidence="2">
    <location>
        <begin position="1"/>
        <end position="37"/>
    </location>
</feature>
<feature type="region of interest" description="Disordered" evidence="2">
    <location>
        <begin position="306"/>
        <end position="331"/>
    </location>
</feature>
<dbReference type="STRING" id="118168.MC7420_1000"/>
<reference evidence="3 4" key="1">
    <citation type="submission" date="2008-07" db="EMBL/GenBank/DDBJ databases">
        <authorList>
            <person name="Tandeau de Marsac N."/>
            <person name="Ferriera S."/>
            <person name="Johnson J."/>
            <person name="Kravitz S."/>
            <person name="Beeson K."/>
            <person name="Sutton G."/>
            <person name="Rogers Y.-H."/>
            <person name="Friedman R."/>
            <person name="Frazier M."/>
            <person name="Venter J.C."/>
        </authorList>
    </citation>
    <scope>NUCLEOTIDE SEQUENCE [LARGE SCALE GENOMIC DNA]</scope>
    <source>
        <strain evidence="3 4">PCC 7420</strain>
    </source>
</reference>
<evidence type="ECO:0000256" key="1">
    <source>
        <dbReference type="SAM" id="Coils"/>
    </source>
</evidence>
<feature type="coiled-coil region" evidence="1">
    <location>
        <begin position="174"/>
        <end position="208"/>
    </location>
</feature>
<dbReference type="OrthoDB" id="419021at2"/>
<keyword evidence="4" id="KW-1185">Reference proteome</keyword>
<dbReference type="HOGENOM" id="CLU_040136_1_0_3"/>
<evidence type="ECO:0000256" key="2">
    <source>
        <dbReference type="SAM" id="MobiDB-lite"/>
    </source>
</evidence>
<dbReference type="EMBL" id="DS989865">
    <property type="protein sequence ID" value="EDX72331.1"/>
    <property type="molecule type" value="Genomic_DNA"/>
</dbReference>
<organism evidence="3 4">
    <name type="scientific">Coleofasciculus chthonoplastes PCC 7420</name>
    <dbReference type="NCBI Taxonomy" id="118168"/>
    <lineage>
        <taxon>Bacteria</taxon>
        <taxon>Bacillati</taxon>
        <taxon>Cyanobacteriota</taxon>
        <taxon>Cyanophyceae</taxon>
        <taxon>Coleofasciculales</taxon>
        <taxon>Coleofasciculaceae</taxon>
        <taxon>Coleofasciculus</taxon>
    </lineage>
</organism>